<accession>A0A6J8BF30</accession>
<evidence type="ECO:0000259" key="2">
    <source>
        <dbReference type="Pfam" id="PF17517"/>
    </source>
</evidence>
<dbReference type="InterPro" id="IPR035234">
    <property type="entry name" value="IgGFc-bd_N"/>
</dbReference>
<dbReference type="PANTHER" id="PTHR46534:SF1">
    <property type="entry name" value="IGGFC-BINDING PROTEIN N-TERMINAL DOMAIN-CONTAINING PROTEIN"/>
    <property type="match status" value="1"/>
</dbReference>
<name>A0A6J8BF30_MYTCO</name>
<proteinExistence type="predicted"/>
<evidence type="ECO:0000313" key="3">
    <source>
        <dbReference type="EMBL" id="CAC5382011.1"/>
    </source>
</evidence>
<sequence>MMEENDCTGPNCEQTISMPLLDNMEATLKADLDVRKLNKFLKRYISHEVKTEIADAMPDAMLKMMNESLLKVESLESRLDELMTKKEIKEDMAPTTSSAPINEICLDTREDCQNLNRDSNICESNDDDRRDACRMTCGYCEPMGHTFYLGFSPNIRTAQLIFSSVRRGVCNLTTLGSSTYAHILLENASRIHSLSGVASKEYKLKCNILTKLYVIEIRSDGVDGYIVIPTKYLSRQYIIPSYNQGSGPGTYLAIISTNQATEVEISQKGKSFTKASLNIDMEWNNYNNDKIDISGSYVEASKPVAVFSNIVCTSVGSCAPFSDMVIPMRYYSKTFFVPFFQGITLKSVRIYANSTCSINVYDASLNLLSAASLDIIKRFVEVNNTNMASIVSSCPSMVQLYSHKASNQKDFMTLITGIDKYLPHYYFTMPSYSSLLLIIIETAKKSALIIDGTTITPGRITEIQEPVNSYNKYSMFTFTISQGRHEAKTTNGASFGLWIYGTKDGFAFPAGYRISKT</sequence>
<feature type="coiled-coil region" evidence="1">
    <location>
        <begin position="65"/>
        <end position="92"/>
    </location>
</feature>
<feature type="domain" description="IgGFc-binding protein N-terminal" evidence="2">
    <location>
        <begin position="223"/>
        <end position="501"/>
    </location>
</feature>
<dbReference type="AlphaFoldDB" id="A0A6J8BF30"/>
<dbReference type="EMBL" id="CACVKT020003176">
    <property type="protein sequence ID" value="CAC5382011.1"/>
    <property type="molecule type" value="Genomic_DNA"/>
</dbReference>
<reference evidence="3 4" key="1">
    <citation type="submission" date="2020-06" db="EMBL/GenBank/DDBJ databases">
        <authorList>
            <person name="Li R."/>
            <person name="Bekaert M."/>
        </authorList>
    </citation>
    <scope>NUCLEOTIDE SEQUENCE [LARGE SCALE GENOMIC DNA]</scope>
    <source>
        <strain evidence="4">wild</strain>
    </source>
</reference>
<keyword evidence="1" id="KW-0175">Coiled coil</keyword>
<gene>
    <name evidence="3" type="ORF">MCOR_17878</name>
</gene>
<dbReference type="Pfam" id="PF17517">
    <property type="entry name" value="IgGFc_binding"/>
    <property type="match status" value="1"/>
</dbReference>
<evidence type="ECO:0000313" key="4">
    <source>
        <dbReference type="Proteomes" id="UP000507470"/>
    </source>
</evidence>
<organism evidence="3 4">
    <name type="scientific">Mytilus coruscus</name>
    <name type="common">Sea mussel</name>
    <dbReference type="NCBI Taxonomy" id="42192"/>
    <lineage>
        <taxon>Eukaryota</taxon>
        <taxon>Metazoa</taxon>
        <taxon>Spiralia</taxon>
        <taxon>Lophotrochozoa</taxon>
        <taxon>Mollusca</taxon>
        <taxon>Bivalvia</taxon>
        <taxon>Autobranchia</taxon>
        <taxon>Pteriomorphia</taxon>
        <taxon>Mytilida</taxon>
        <taxon>Mytiloidea</taxon>
        <taxon>Mytilidae</taxon>
        <taxon>Mytilinae</taxon>
        <taxon>Mytilus</taxon>
    </lineage>
</organism>
<dbReference type="PANTHER" id="PTHR46534">
    <property type="entry name" value="IGGFC_BINDING DOMAIN-CONTAINING PROTEIN"/>
    <property type="match status" value="1"/>
</dbReference>
<keyword evidence="4" id="KW-1185">Reference proteome</keyword>
<dbReference type="OrthoDB" id="10425468at2759"/>
<protein>
    <recommendedName>
        <fullName evidence="2">IgGFc-binding protein N-terminal domain-containing protein</fullName>
    </recommendedName>
</protein>
<evidence type="ECO:0000256" key="1">
    <source>
        <dbReference type="SAM" id="Coils"/>
    </source>
</evidence>
<dbReference type="Proteomes" id="UP000507470">
    <property type="component" value="Unassembled WGS sequence"/>
</dbReference>